<dbReference type="SUPFAM" id="SSF53098">
    <property type="entry name" value="Ribonuclease H-like"/>
    <property type="match status" value="1"/>
</dbReference>
<gene>
    <name evidence="2" type="ORF">AAG570_010828</name>
</gene>
<sequence>MRTDIVKHASGCLTCLAVKPDISRKKGLMGKRVTVTKRRQVISSDILGPFLISKHQNRYTLVVLDYFTKYTVFHPFKKITAKHIATFLEQKVFLGYGVSNMLIADNGLKYMAKEPKTMLATYRVKVLYNVLYHLQYNTTERINRVLSAAILLYVGENLWTWDEQLLQIGFVLRTAVHEVSQYSPTFFNFGCVLRVSGNNYRIDEDGLTDNRGAQDNRRRRVAEKMEVMSEVEDRVRMAYEKNKSTYNLRHRQIRFAKGGMVWLKPYTQSEAASYYSEKLALRY</sequence>
<proteinExistence type="predicted"/>
<dbReference type="InterPro" id="IPR036397">
    <property type="entry name" value="RNaseH_sf"/>
</dbReference>
<keyword evidence="3" id="KW-1185">Reference proteome</keyword>
<dbReference type="PANTHER" id="PTHR37984:SF5">
    <property type="entry name" value="PROTEIN NYNRIN-LIKE"/>
    <property type="match status" value="1"/>
</dbReference>
<comment type="caution">
    <text evidence="2">The sequence shown here is derived from an EMBL/GenBank/DDBJ whole genome shotgun (WGS) entry which is preliminary data.</text>
</comment>
<evidence type="ECO:0000313" key="2">
    <source>
        <dbReference type="EMBL" id="KAL1131210.1"/>
    </source>
</evidence>
<dbReference type="PROSITE" id="PS50994">
    <property type="entry name" value="INTEGRASE"/>
    <property type="match status" value="1"/>
</dbReference>
<dbReference type="Gene3D" id="3.30.420.10">
    <property type="entry name" value="Ribonuclease H-like superfamily/Ribonuclease H"/>
    <property type="match status" value="1"/>
</dbReference>
<protein>
    <recommendedName>
        <fullName evidence="1">Integrase catalytic domain-containing protein</fullName>
    </recommendedName>
</protein>
<dbReference type="PANTHER" id="PTHR37984">
    <property type="entry name" value="PROTEIN CBG26694"/>
    <property type="match status" value="1"/>
</dbReference>
<accession>A0ABD0YIU9</accession>
<feature type="domain" description="Integrase catalytic" evidence="1">
    <location>
        <begin position="33"/>
        <end position="192"/>
    </location>
</feature>
<organism evidence="2 3">
    <name type="scientific">Ranatra chinensis</name>
    <dbReference type="NCBI Taxonomy" id="642074"/>
    <lineage>
        <taxon>Eukaryota</taxon>
        <taxon>Metazoa</taxon>
        <taxon>Ecdysozoa</taxon>
        <taxon>Arthropoda</taxon>
        <taxon>Hexapoda</taxon>
        <taxon>Insecta</taxon>
        <taxon>Pterygota</taxon>
        <taxon>Neoptera</taxon>
        <taxon>Paraneoptera</taxon>
        <taxon>Hemiptera</taxon>
        <taxon>Heteroptera</taxon>
        <taxon>Panheteroptera</taxon>
        <taxon>Nepomorpha</taxon>
        <taxon>Nepidae</taxon>
        <taxon>Ranatrinae</taxon>
        <taxon>Ranatra</taxon>
    </lineage>
</organism>
<evidence type="ECO:0000259" key="1">
    <source>
        <dbReference type="PROSITE" id="PS50994"/>
    </source>
</evidence>
<dbReference type="Proteomes" id="UP001558652">
    <property type="component" value="Unassembled WGS sequence"/>
</dbReference>
<reference evidence="2 3" key="1">
    <citation type="submission" date="2024-07" db="EMBL/GenBank/DDBJ databases">
        <title>Chromosome-level genome assembly of the water stick insect Ranatra chinensis (Heteroptera: Nepidae).</title>
        <authorList>
            <person name="Liu X."/>
        </authorList>
    </citation>
    <scope>NUCLEOTIDE SEQUENCE [LARGE SCALE GENOMIC DNA]</scope>
    <source>
        <strain evidence="2">Cailab_2021Rc</strain>
        <tissue evidence="2">Muscle</tissue>
    </source>
</reference>
<dbReference type="EMBL" id="JBFDAA010000006">
    <property type="protein sequence ID" value="KAL1131210.1"/>
    <property type="molecule type" value="Genomic_DNA"/>
</dbReference>
<dbReference type="InterPro" id="IPR050951">
    <property type="entry name" value="Retrovirus_Pol_polyprotein"/>
</dbReference>
<dbReference type="InterPro" id="IPR001584">
    <property type="entry name" value="Integrase_cat-core"/>
</dbReference>
<dbReference type="AlphaFoldDB" id="A0ABD0YIU9"/>
<dbReference type="InterPro" id="IPR012337">
    <property type="entry name" value="RNaseH-like_sf"/>
</dbReference>
<evidence type="ECO:0000313" key="3">
    <source>
        <dbReference type="Proteomes" id="UP001558652"/>
    </source>
</evidence>
<name>A0ABD0YIU9_9HEMI</name>